<feature type="region of interest" description="Disordered" evidence="6">
    <location>
        <begin position="102"/>
        <end position="166"/>
    </location>
</feature>
<dbReference type="SMART" id="SM00717">
    <property type="entry name" value="SANT"/>
    <property type="match status" value="1"/>
</dbReference>
<dbReference type="GO" id="GO:0003677">
    <property type="term" value="F:DNA binding"/>
    <property type="evidence" value="ECO:0007669"/>
    <property type="project" value="UniProtKB-KW"/>
</dbReference>
<keyword evidence="2" id="KW-0805">Transcription regulation</keyword>
<feature type="domain" description="Myb-like" evidence="7">
    <location>
        <begin position="37"/>
        <end position="87"/>
    </location>
</feature>
<keyword evidence="4" id="KW-0804">Transcription</keyword>
<dbReference type="PANTHER" id="PTHR12802">
    <property type="entry name" value="SWI/SNF COMPLEX-RELATED"/>
    <property type="match status" value="1"/>
</dbReference>
<dbReference type="InterPro" id="IPR001005">
    <property type="entry name" value="SANT/Myb"/>
</dbReference>
<feature type="region of interest" description="Disordered" evidence="6">
    <location>
        <begin position="448"/>
        <end position="503"/>
    </location>
</feature>
<evidence type="ECO:0000256" key="6">
    <source>
        <dbReference type="SAM" id="MobiDB-lite"/>
    </source>
</evidence>
<reference evidence="10" key="2">
    <citation type="submission" date="2023-04" db="EMBL/GenBank/DDBJ databases">
        <authorList>
            <person name="Bruccoleri R.E."/>
            <person name="Oakeley E.J."/>
            <person name="Faust A.-M."/>
            <person name="Dessus-Babus S."/>
            <person name="Altorfer M."/>
            <person name="Burckhardt D."/>
            <person name="Oertli M."/>
            <person name="Naumann U."/>
            <person name="Petersen F."/>
            <person name="Wong J."/>
        </authorList>
    </citation>
    <scope>NUCLEOTIDE SEQUENCE</scope>
    <source>
        <strain evidence="10">GSM-AAB239-AS_SAM_17_03QT</strain>
        <tissue evidence="10">Leaf</tissue>
    </source>
</reference>
<dbReference type="Gene3D" id="1.10.10.60">
    <property type="entry name" value="Homeodomain-like"/>
    <property type="match status" value="1"/>
</dbReference>
<feature type="region of interest" description="Disordered" evidence="6">
    <location>
        <begin position="520"/>
        <end position="561"/>
    </location>
</feature>
<proteinExistence type="predicted"/>
<dbReference type="InterPro" id="IPR009057">
    <property type="entry name" value="Homeodomain-like_sf"/>
</dbReference>
<feature type="compositionally biased region" description="Low complexity" evidence="6">
    <location>
        <begin position="478"/>
        <end position="487"/>
    </location>
</feature>
<dbReference type="PROSITE" id="PS50090">
    <property type="entry name" value="MYB_LIKE"/>
    <property type="match status" value="1"/>
</dbReference>
<feature type="domain" description="SANT" evidence="8">
    <location>
        <begin position="40"/>
        <end position="91"/>
    </location>
</feature>
<evidence type="ECO:0000259" key="7">
    <source>
        <dbReference type="PROSITE" id="PS50090"/>
    </source>
</evidence>
<evidence type="ECO:0000256" key="3">
    <source>
        <dbReference type="ARBA" id="ARBA00023125"/>
    </source>
</evidence>
<dbReference type="Pfam" id="PF00249">
    <property type="entry name" value="Myb_DNA-binding"/>
    <property type="match status" value="1"/>
</dbReference>
<dbReference type="EMBL" id="JANAVB010002795">
    <property type="protein sequence ID" value="KAJ6850622.1"/>
    <property type="molecule type" value="Genomic_DNA"/>
</dbReference>
<feature type="compositionally biased region" description="Basic and acidic residues" evidence="6">
    <location>
        <begin position="698"/>
        <end position="711"/>
    </location>
</feature>
<keyword evidence="3" id="KW-0238">DNA-binding</keyword>
<dbReference type="InterPro" id="IPR017884">
    <property type="entry name" value="SANT_dom"/>
</dbReference>
<feature type="domain" description="HTH myb-type" evidence="9">
    <location>
        <begin position="37"/>
        <end position="91"/>
    </location>
</feature>
<dbReference type="AlphaFoldDB" id="A0AAX6IBJ3"/>
<dbReference type="GO" id="GO:0010468">
    <property type="term" value="P:regulation of gene expression"/>
    <property type="evidence" value="ECO:0007669"/>
    <property type="project" value="UniProtKB-ARBA"/>
</dbReference>
<dbReference type="InterPro" id="IPR006447">
    <property type="entry name" value="Myb_dom_plants"/>
</dbReference>
<dbReference type="PANTHER" id="PTHR12802:SF177">
    <property type="entry name" value="PROTEIN CCA1"/>
    <property type="match status" value="1"/>
</dbReference>
<dbReference type="CDD" id="cd00167">
    <property type="entry name" value="SANT"/>
    <property type="match status" value="1"/>
</dbReference>
<evidence type="ECO:0000259" key="9">
    <source>
        <dbReference type="PROSITE" id="PS51294"/>
    </source>
</evidence>
<dbReference type="FunFam" id="1.10.10.60:FF:000023">
    <property type="entry name" value="protein REVEILLE 6 isoform X1"/>
    <property type="match status" value="1"/>
</dbReference>
<feature type="region of interest" description="Disordered" evidence="6">
    <location>
        <begin position="686"/>
        <end position="711"/>
    </location>
</feature>
<feature type="compositionally biased region" description="Basic and acidic residues" evidence="6">
    <location>
        <begin position="542"/>
        <end position="557"/>
    </location>
</feature>
<evidence type="ECO:0000259" key="8">
    <source>
        <dbReference type="PROSITE" id="PS51293"/>
    </source>
</evidence>
<dbReference type="Proteomes" id="UP001140949">
    <property type="component" value="Unassembled WGS sequence"/>
</dbReference>
<evidence type="ECO:0000256" key="2">
    <source>
        <dbReference type="ARBA" id="ARBA00023015"/>
    </source>
</evidence>
<dbReference type="PROSITE" id="PS51294">
    <property type="entry name" value="HTH_MYB"/>
    <property type="match status" value="1"/>
</dbReference>
<organism evidence="10 11">
    <name type="scientific">Iris pallida</name>
    <name type="common">Sweet iris</name>
    <dbReference type="NCBI Taxonomy" id="29817"/>
    <lineage>
        <taxon>Eukaryota</taxon>
        <taxon>Viridiplantae</taxon>
        <taxon>Streptophyta</taxon>
        <taxon>Embryophyta</taxon>
        <taxon>Tracheophyta</taxon>
        <taxon>Spermatophyta</taxon>
        <taxon>Magnoliopsida</taxon>
        <taxon>Liliopsida</taxon>
        <taxon>Asparagales</taxon>
        <taxon>Iridaceae</taxon>
        <taxon>Iridoideae</taxon>
        <taxon>Irideae</taxon>
        <taxon>Iris</taxon>
    </lineage>
</organism>
<keyword evidence="5" id="KW-0539">Nucleus</keyword>
<name>A0AAX6IBJ3_IRIPA</name>
<feature type="compositionally biased region" description="Low complexity" evidence="6">
    <location>
        <begin position="528"/>
        <end position="538"/>
    </location>
</feature>
<dbReference type="PROSITE" id="PS51293">
    <property type="entry name" value="SANT"/>
    <property type="match status" value="1"/>
</dbReference>
<evidence type="ECO:0000313" key="11">
    <source>
        <dbReference type="Proteomes" id="UP001140949"/>
    </source>
</evidence>
<protein>
    <submittedName>
        <fullName evidence="10">Protein LHY-like isoform X1</fullName>
    </submittedName>
</protein>
<keyword evidence="11" id="KW-1185">Reference proteome</keyword>
<evidence type="ECO:0000256" key="5">
    <source>
        <dbReference type="ARBA" id="ARBA00023242"/>
    </source>
</evidence>
<sequence length="711" mass="77769">MVCPLRQRSEGGVIKNWRMENNSSGEDLIVKLRKPYTITKQREKWTEEEHNKFIEALKLYGRAWGRIEEHIGTKTAVQIRSHAQKFFTKLEKEALTKGIPFGHAHDIEIPPPRPKRKPSNPYPRKTGTASLSSPVEGTDKETADSPSLSASKAATDMGGNAPGKIQELKDNSSEVFKGFTPFMEGAKEKIALEGSTVLNGDANKHSRGNETTNTDHVIEELKVISQTKSSENGTDVEFHPEKVYLPIMENQQGNQTVPKHGPMLKGSSNKNIQMTVADQAGGHANKPSFQPSISSMSELHAKSGISSIHQSFPAFPPFTQFPSSHGAYTSLLNVSSTFSSLIMSTLLQNPAVHAAACLAASFWPSSGTDASLDSTSESLVGGTPAGHMNPSPSMAAIVSATVAAASAWWAIQGLLPVFPPLHAGFMFVPAHTTTINTVDTFQVPENRKEEKCETLQNSTGVDQQVEPEHSEARKPRYSSSKSSVSSSDPDESGQNDLKGTKTDELKPLVIDEFHDLDKARSKKKLNRSSCGSNTTSSSEVETDVREKLSEDNDEAKQAHLSYLPSVETNTGRVRSIGSMNELWKEVSEEGRLAFQALFTREVLPQSFLPPHPKDSAVKTEQDKDAITVLPVDVNMKACRCEQADLCRVQGYNGDTVVECSLTSDNGHCRHKPRRTGFEPYKRCSVEAKESRSPTGEEGANKRIRLEGETSI</sequence>
<comment type="caution">
    <text evidence="10">The sequence shown here is derived from an EMBL/GenBank/DDBJ whole genome shotgun (WGS) entry which is preliminary data.</text>
</comment>
<dbReference type="SUPFAM" id="SSF46689">
    <property type="entry name" value="Homeodomain-like"/>
    <property type="match status" value="1"/>
</dbReference>
<dbReference type="InterPro" id="IPR017930">
    <property type="entry name" value="Myb_dom"/>
</dbReference>
<evidence type="ECO:0000313" key="10">
    <source>
        <dbReference type="EMBL" id="KAJ6850622.1"/>
    </source>
</evidence>
<dbReference type="NCBIfam" id="TIGR01557">
    <property type="entry name" value="myb_SHAQKYF"/>
    <property type="match status" value="1"/>
</dbReference>
<dbReference type="GO" id="GO:0005634">
    <property type="term" value="C:nucleus"/>
    <property type="evidence" value="ECO:0007669"/>
    <property type="project" value="UniProtKB-SubCell"/>
</dbReference>
<evidence type="ECO:0000256" key="4">
    <source>
        <dbReference type="ARBA" id="ARBA00023163"/>
    </source>
</evidence>
<accession>A0AAX6IBJ3</accession>
<gene>
    <name evidence="10" type="ORF">M6B38_263870</name>
</gene>
<comment type="subcellular location">
    <subcellularLocation>
        <location evidence="1">Nucleus</location>
    </subcellularLocation>
</comment>
<reference evidence="10" key="1">
    <citation type="journal article" date="2023" name="GigaByte">
        <title>Genome assembly of the bearded iris, Iris pallida Lam.</title>
        <authorList>
            <person name="Bruccoleri R.E."/>
            <person name="Oakeley E.J."/>
            <person name="Faust A.M.E."/>
            <person name="Altorfer M."/>
            <person name="Dessus-Babus S."/>
            <person name="Burckhardt D."/>
            <person name="Oertli M."/>
            <person name="Naumann U."/>
            <person name="Petersen F."/>
            <person name="Wong J."/>
        </authorList>
    </citation>
    <scope>NUCLEOTIDE SEQUENCE</scope>
    <source>
        <strain evidence="10">GSM-AAB239-AS_SAM_17_03QT</strain>
    </source>
</reference>
<evidence type="ECO:0000256" key="1">
    <source>
        <dbReference type="ARBA" id="ARBA00004123"/>
    </source>
</evidence>